<accession>A0ABP4VB96</accession>
<organism evidence="2 3">
    <name type="scientific">Dietzia cercidiphylli</name>
    <dbReference type="NCBI Taxonomy" id="498199"/>
    <lineage>
        <taxon>Bacteria</taxon>
        <taxon>Bacillati</taxon>
        <taxon>Actinomycetota</taxon>
        <taxon>Actinomycetes</taxon>
        <taxon>Mycobacteriales</taxon>
        <taxon>Dietziaceae</taxon>
        <taxon>Dietzia</taxon>
    </lineage>
</organism>
<keyword evidence="3" id="KW-1185">Reference proteome</keyword>
<evidence type="ECO:0008006" key="4">
    <source>
        <dbReference type="Google" id="ProtNLM"/>
    </source>
</evidence>
<dbReference type="Proteomes" id="UP001500383">
    <property type="component" value="Unassembled WGS sequence"/>
</dbReference>
<dbReference type="EMBL" id="BAAAQG010000024">
    <property type="protein sequence ID" value="GAA1721398.1"/>
    <property type="molecule type" value="Genomic_DNA"/>
</dbReference>
<evidence type="ECO:0000313" key="3">
    <source>
        <dbReference type="Proteomes" id="UP001500383"/>
    </source>
</evidence>
<sequence>MGEGRRRRGGGGGGVVVVTTSAPAQPDGDTGGMSTFRLRTPDRTLDLGEFDNAQEALEHAVTLQPDAHPVNGDLQVLVGDEWHEVATEGDIS</sequence>
<evidence type="ECO:0000256" key="1">
    <source>
        <dbReference type="SAM" id="MobiDB-lite"/>
    </source>
</evidence>
<comment type="caution">
    <text evidence="2">The sequence shown here is derived from an EMBL/GenBank/DDBJ whole genome shotgun (WGS) entry which is preliminary data.</text>
</comment>
<gene>
    <name evidence="2" type="ORF">GCM10009831_34510</name>
</gene>
<evidence type="ECO:0000313" key="2">
    <source>
        <dbReference type="EMBL" id="GAA1721398.1"/>
    </source>
</evidence>
<feature type="region of interest" description="Disordered" evidence="1">
    <location>
        <begin position="1"/>
        <end position="36"/>
    </location>
</feature>
<name>A0ABP4VB96_9ACTN</name>
<reference evidence="3" key="1">
    <citation type="journal article" date="2019" name="Int. J. Syst. Evol. Microbiol.">
        <title>The Global Catalogue of Microorganisms (GCM) 10K type strain sequencing project: providing services to taxonomists for standard genome sequencing and annotation.</title>
        <authorList>
            <consortium name="The Broad Institute Genomics Platform"/>
            <consortium name="The Broad Institute Genome Sequencing Center for Infectious Disease"/>
            <person name="Wu L."/>
            <person name="Ma J."/>
        </authorList>
    </citation>
    <scope>NUCLEOTIDE SEQUENCE [LARGE SCALE GENOMIC DNA]</scope>
    <source>
        <strain evidence="3">JCM 16002</strain>
    </source>
</reference>
<proteinExistence type="predicted"/>
<protein>
    <recommendedName>
        <fullName evidence="4">Tetratricopeptide repeat protein</fullName>
    </recommendedName>
</protein>